<proteinExistence type="predicted"/>
<reference evidence="2 3" key="1">
    <citation type="journal article" date="2009" name="Proc. Natl. Acad. Sci. U.S.A.">
        <title>The genomic basis of trophic strategy in marine bacteria.</title>
        <authorList>
            <person name="Lauro F.M."/>
            <person name="McDougald D."/>
            <person name="Thomas T."/>
            <person name="Williams T.J."/>
            <person name="Egan S."/>
            <person name="Rice S."/>
            <person name="DeMaere M.Z."/>
            <person name="Ting L."/>
            <person name="Ertan H."/>
            <person name="Johnson J."/>
            <person name="Ferriera S."/>
            <person name="Lapidus A."/>
            <person name="Anderson I."/>
            <person name="Kyrpides N."/>
            <person name="Munk A.C."/>
            <person name="Detter C."/>
            <person name="Han C.S."/>
            <person name="Brown M.V."/>
            <person name="Robb F.T."/>
            <person name="Kjelleberg S."/>
            <person name="Cavicchioli R."/>
        </authorList>
    </citation>
    <scope>NUCLEOTIDE SEQUENCE [LARGE SCALE GENOMIC DNA]</scope>
    <source>
        <strain evidence="3">DSM 13593 / LMG 18877 / RB2256</strain>
    </source>
</reference>
<organism evidence="2 3">
    <name type="scientific">Sphingopyxis alaskensis (strain DSM 13593 / LMG 18877 / RB2256)</name>
    <name type="common">Sphingomonas alaskensis</name>
    <dbReference type="NCBI Taxonomy" id="317655"/>
    <lineage>
        <taxon>Bacteria</taxon>
        <taxon>Pseudomonadati</taxon>
        <taxon>Pseudomonadota</taxon>
        <taxon>Alphaproteobacteria</taxon>
        <taxon>Sphingomonadales</taxon>
        <taxon>Sphingomonadaceae</taxon>
        <taxon>Sphingopyxis</taxon>
    </lineage>
</organism>
<name>Q1GPZ0_SPHAL</name>
<sequence>MKGWLSIVLSLFLAFGVTAGAMAHAAEPGVGKSEIASIDACGGFSKKSDDSQSDPSKMSVKFHGCHGHHIGIPVASAPEIERIAPVRFVPLRNRAGLAPPTHSDTFRPPIA</sequence>
<feature type="signal peptide" evidence="1">
    <location>
        <begin position="1"/>
        <end position="25"/>
    </location>
</feature>
<dbReference type="HOGENOM" id="CLU_2156722_0_0_5"/>
<keyword evidence="1" id="KW-0732">Signal</keyword>
<keyword evidence="3" id="KW-1185">Reference proteome</keyword>
<dbReference type="Proteomes" id="UP000006578">
    <property type="component" value="Chromosome"/>
</dbReference>
<gene>
    <name evidence="2" type="ordered locus">Sala_2576</name>
</gene>
<dbReference type="eggNOG" id="ENOG5031AWV">
    <property type="taxonomic scope" value="Bacteria"/>
</dbReference>
<protein>
    <submittedName>
        <fullName evidence="2">Uncharacterized protein</fullName>
    </submittedName>
</protein>
<dbReference type="OrthoDB" id="7450712at2"/>
<feature type="chain" id="PRO_5004189174" evidence="1">
    <location>
        <begin position="26"/>
        <end position="111"/>
    </location>
</feature>
<dbReference type="AlphaFoldDB" id="Q1GPZ0"/>
<evidence type="ECO:0000256" key="1">
    <source>
        <dbReference type="SAM" id="SignalP"/>
    </source>
</evidence>
<evidence type="ECO:0000313" key="2">
    <source>
        <dbReference type="EMBL" id="ABF54282.1"/>
    </source>
</evidence>
<dbReference type="RefSeq" id="WP_011542847.1">
    <property type="nucleotide sequence ID" value="NC_008048.1"/>
</dbReference>
<dbReference type="EMBL" id="CP000356">
    <property type="protein sequence ID" value="ABF54282.1"/>
    <property type="molecule type" value="Genomic_DNA"/>
</dbReference>
<accession>Q1GPZ0</accession>
<dbReference type="KEGG" id="sal:Sala_2576"/>
<evidence type="ECO:0000313" key="3">
    <source>
        <dbReference type="Proteomes" id="UP000006578"/>
    </source>
</evidence>